<evidence type="ECO:0000313" key="4">
    <source>
        <dbReference type="Proteomes" id="UP000498740"/>
    </source>
</evidence>
<evidence type="ECO:0000259" key="2">
    <source>
        <dbReference type="PROSITE" id="PS50160"/>
    </source>
</evidence>
<comment type="caution">
    <text evidence="3">The sequence shown here is derived from an EMBL/GenBank/DDBJ whole genome shotgun (WGS) entry which is preliminary data.</text>
</comment>
<feature type="compositionally biased region" description="Basic residues" evidence="1">
    <location>
        <begin position="125"/>
        <end position="150"/>
    </location>
</feature>
<feature type="domain" description="ATP-dependent DNA ligase family profile" evidence="2">
    <location>
        <begin position="12"/>
        <end position="102"/>
    </location>
</feature>
<dbReference type="InterPro" id="IPR012310">
    <property type="entry name" value="DNA_ligase_ATP-dep_cent"/>
</dbReference>
<dbReference type="SUPFAM" id="SSF56091">
    <property type="entry name" value="DNA ligase/mRNA capping enzyme, catalytic domain"/>
    <property type="match status" value="1"/>
</dbReference>
<dbReference type="Gene3D" id="3.30.470.30">
    <property type="entry name" value="DNA ligase/mRNA capping enzyme"/>
    <property type="match status" value="1"/>
</dbReference>
<evidence type="ECO:0000313" key="3">
    <source>
        <dbReference type="EMBL" id="GFN09889.1"/>
    </source>
</evidence>
<dbReference type="GO" id="GO:0005524">
    <property type="term" value="F:ATP binding"/>
    <property type="evidence" value="ECO:0007669"/>
    <property type="project" value="InterPro"/>
</dbReference>
<dbReference type="GO" id="GO:0006310">
    <property type="term" value="P:DNA recombination"/>
    <property type="evidence" value="ECO:0007669"/>
    <property type="project" value="InterPro"/>
</dbReference>
<dbReference type="Pfam" id="PF01068">
    <property type="entry name" value="DNA_ligase_A_M"/>
    <property type="match status" value="1"/>
</dbReference>
<protein>
    <recommendedName>
        <fullName evidence="2">ATP-dependent DNA ligase family profile domain-containing protein</fullName>
    </recommendedName>
</protein>
<feature type="region of interest" description="Disordered" evidence="1">
    <location>
        <begin position="121"/>
        <end position="150"/>
    </location>
</feature>
<sequence length="150" mass="16633">MGLAGSTAKAARMATKTPAHLMLFDIVFLDAHDLTRSPYAERRTTLESPVLAGAAWSAPAAFSGHGQQALDMTRTAGLEGLLAKRLTSLDEPSVRSRVWIKIWHVRTEDIVGGWLAGRPRPAHLTARRSPHGPTRPRRTAPLRRQRRYRP</sequence>
<gene>
    <name evidence="3" type="ORF">Smic_84450</name>
</gene>
<dbReference type="EMBL" id="BLWD01000003">
    <property type="protein sequence ID" value="GFN09889.1"/>
    <property type="molecule type" value="Genomic_DNA"/>
</dbReference>
<evidence type="ECO:0000256" key="1">
    <source>
        <dbReference type="SAM" id="MobiDB-lite"/>
    </source>
</evidence>
<proteinExistence type="predicted"/>
<accession>A0A7J0D601</accession>
<organism evidence="3 4">
    <name type="scientific">Streptomyces microflavus</name>
    <name type="common">Streptomyces lipmanii</name>
    <dbReference type="NCBI Taxonomy" id="1919"/>
    <lineage>
        <taxon>Bacteria</taxon>
        <taxon>Bacillati</taxon>
        <taxon>Actinomycetota</taxon>
        <taxon>Actinomycetes</taxon>
        <taxon>Kitasatosporales</taxon>
        <taxon>Streptomycetaceae</taxon>
        <taxon>Streptomyces</taxon>
    </lineage>
</organism>
<dbReference type="PROSITE" id="PS50160">
    <property type="entry name" value="DNA_LIGASE_A3"/>
    <property type="match status" value="1"/>
</dbReference>
<dbReference type="AlphaFoldDB" id="A0A7J0D601"/>
<name>A0A7J0D601_STRMI</name>
<dbReference type="GO" id="GO:0006281">
    <property type="term" value="P:DNA repair"/>
    <property type="evidence" value="ECO:0007669"/>
    <property type="project" value="InterPro"/>
</dbReference>
<reference evidence="3 4" key="1">
    <citation type="submission" date="2020-05" db="EMBL/GenBank/DDBJ databases">
        <title>Whole genome shotgun sequence of Streptomyces microflavus NBRC 13062.</title>
        <authorList>
            <person name="Komaki H."/>
            <person name="Tamura T."/>
        </authorList>
    </citation>
    <scope>NUCLEOTIDE SEQUENCE [LARGE SCALE GENOMIC DNA]</scope>
    <source>
        <strain evidence="3 4">NBRC 13062</strain>
    </source>
</reference>
<dbReference type="Proteomes" id="UP000498740">
    <property type="component" value="Unassembled WGS sequence"/>
</dbReference>
<dbReference type="GO" id="GO:0003910">
    <property type="term" value="F:DNA ligase (ATP) activity"/>
    <property type="evidence" value="ECO:0007669"/>
    <property type="project" value="InterPro"/>
</dbReference>